<evidence type="ECO:0000256" key="1">
    <source>
        <dbReference type="ARBA" id="ARBA00004651"/>
    </source>
</evidence>
<sequence length="420" mass="48301">MIELLYQLKSKFYTNAFRQVSIYTIAGTLTKIISFAALPFFVNTLPEGDIGILNIFNSTIVFLTPIISMGALYTISVDYFKLSKPDYASVFSTSLLIPLIVSLLLIPLFFVFRESLSRTFSFQEQFIWLIPVCLVLNFCFEAFIILLRIQNKARVFAAITLLKIIIEISLAVLLIFFAYVSWYSRALGYFISILVIGILFFSYIQKNGFLVKRINLKTFKKELVFGLSGLLLQTAIFFINSSDKFFVMAHFGKTQAGFYSIAGTFAAIQYIVSASLMNYLQPVLFTKFSEKKMYESIKSIYAKYIIIMLATTAALFSFSSLIYHYLLKPSYKEYIHYFYLLCISSLIWSVSNIFLQRIIFNKQKRIIFRLSVLCILFAFTINYCTSQFMTINCLCAGQIVTNAFVLCVILYFNKKLNCFV</sequence>
<accession>A0A3M9NM73</accession>
<feature type="transmembrane region" description="Helical" evidence="6">
    <location>
        <begin position="54"/>
        <end position="75"/>
    </location>
</feature>
<feature type="transmembrane region" description="Helical" evidence="6">
    <location>
        <begin position="259"/>
        <end position="280"/>
    </location>
</feature>
<dbReference type="GO" id="GO:0005886">
    <property type="term" value="C:plasma membrane"/>
    <property type="evidence" value="ECO:0007669"/>
    <property type="project" value="UniProtKB-SubCell"/>
</dbReference>
<dbReference type="InterPro" id="IPR002797">
    <property type="entry name" value="Polysacc_synth"/>
</dbReference>
<evidence type="ECO:0000256" key="5">
    <source>
        <dbReference type="ARBA" id="ARBA00023136"/>
    </source>
</evidence>
<evidence type="ECO:0000256" key="3">
    <source>
        <dbReference type="ARBA" id="ARBA00022692"/>
    </source>
</evidence>
<feature type="transmembrane region" description="Helical" evidence="6">
    <location>
        <begin position="186"/>
        <end position="203"/>
    </location>
</feature>
<keyword evidence="5 6" id="KW-0472">Membrane</keyword>
<feature type="transmembrane region" description="Helical" evidence="6">
    <location>
        <begin position="126"/>
        <end position="147"/>
    </location>
</feature>
<dbReference type="InterPro" id="IPR050833">
    <property type="entry name" value="Poly_Biosynth_Transport"/>
</dbReference>
<gene>
    <name evidence="7" type="ORF">EFY79_04200</name>
</gene>
<feature type="transmembrane region" description="Helical" evidence="6">
    <location>
        <begin position="366"/>
        <end position="383"/>
    </location>
</feature>
<feature type="transmembrane region" description="Helical" evidence="6">
    <location>
        <begin position="87"/>
        <end position="111"/>
    </location>
</feature>
<evidence type="ECO:0000256" key="6">
    <source>
        <dbReference type="SAM" id="Phobius"/>
    </source>
</evidence>
<evidence type="ECO:0000256" key="4">
    <source>
        <dbReference type="ARBA" id="ARBA00022989"/>
    </source>
</evidence>
<comment type="caution">
    <text evidence="7">The sequence shown here is derived from an EMBL/GenBank/DDBJ whole genome shotgun (WGS) entry which is preliminary data.</text>
</comment>
<evidence type="ECO:0000313" key="8">
    <source>
        <dbReference type="Proteomes" id="UP000267223"/>
    </source>
</evidence>
<keyword evidence="4 6" id="KW-1133">Transmembrane helix</keyword>
<reference evidence="7 8" key="1">
    <citation type="submission" date="2018-11" db="EMBL/GenBank/DDBJ databases">
        <title>Draft genome sequence of Ferruginibacter sp. BO-59.</title>
        <authorList>
            <person name="Im W.T."/>
        </authorList>
    </citation>
    <scope>NUCLEOTIDE SEQUENCE [LARGE SCALE GENOMIC DNA]</scope>
    <source>
        <strain evidence="7 8">BO-59</strain>
    </source>
</reference>
<proteinExistence type="predicted"/>
<keyword evidence="2" id="KW-1003">Cell membrane</keyword>
<feature type="transmembrane region" description="Helical" evidence="6">
    <location>
        <begin position="20"/>
        <end position="42"/>
    </location>
</feature>
<comment type="subcellular location">
    <subcellularLocation>
        <location evidence="1">Cell membrane</location>
        <topology evidence="1">Multi-pass membrane protein</topology>
    </subcellularLocation>
</comment>
<feature type="transmembrane region" description="Helical" evidence="6">
    <location>
        <begin position="389"/>
        <end position="412"/>
    </location>
</feature>
<organism evidence="7 8">
    <name type="scientific">Hanamia caeni</name>
    <dbReference type="NCBI Taxonomy" id="2294116"/>
    <lineage>
        <taxon>Bacteria</taxon>
        <taxon>Pseudomonadati</taxon>
        <taxon>Bacteroidota</taxon>
        <taxon>Chitinophagia</taxon>
        <taxon>Chitinophagales</taxon>
        <taxon>Chitinophagaceae</taxon>
        <taxon>Hanamia</taxon>
    </lineage>
</organism>
<name>A0A3M9NM73_9BACT</name>
<dbReference type="EMBL" id="RJJR01000002">
    <property type="protein sequence ID" value="RNI38871.1"/>
    <property type="molecule type" value="Genomic_DNA"/>
</dbReference>
<keyword evidence="3 6" id="KW-0812">Transmembrane</keyword>
<dbReference type="PANTHER" id="PTHR30250:SF11">
    <property type="entry name" value="O-ANTIGEN TRANSPORTER-RELATED"/>
    <property type="match status" value="1"/>
</dbReference>
<keyword evidence="8" id="KW-1185">Reference proteome</keyword>
<protein>
    <submittedName>
        <fullName evidence="7">Lipopolysaccharide biosynthesis protein</fullName>
    </submittedName>
</protein>
<evidence type="ECO:0000256" key="2">
    <source>
        <dbReference type="ARBA" id="ARBA00022475"/>
    </source>
</evidence>
<dbReference type="PANTHER" id="PTHR30250">
    <property type="entry name" value="PST FAMILY PREDICTED COLANIC ACID TRANSPORTER"/>
    <property type="match status" value="1"/>
</dbReference>
<dbReference type="Proteomes" id="UP000267223">
    <property type="component" value="Unassembled WGS sequence"/>
</dbReference>
<evidence type="ECO:0000313" key="7">
    <source>
        <dbReference type="EMBL" id="RNI38871.1"/>
    </source>
</evidence>
<feature type="transmembrane region" description="Helical" evidence="6">
    <location>
        <begin position="301"/>
        <end position="322"/>
    </location>
</feature>
<feature type="transmembrane region" description="Helical" evidence="6">
    <location>
        <begin position="334"/>
        <end position="354"/>
    </location>
</feature>
<feature type="transmembrane region" description="Helical" evidence="6">
    <location>
        <begin position="159"/>
        <end position="180"/>
    </location>
</feature>
<dbReference type="AlphaFoldDB" id="A0A3M9NM73"/>
<dbReference type="Pfam" id="PF01943">
    <property type="entry name" value="Polysacc_synt"/>
    <property type="match status" value="1"/>
</dbReference>
<feature type="transmembrane region" description="Helical" evidence="6">
    <location>
        <begin position="223"/>
        <end position="239"/>
    </location>
</feature>
<dbReference type="RefSeq" id="WP_123119434.1">
    <property type="nucleotide sequence ID" value="NZ_RJJR01000002.1"/>
</dbReference>